<dbReference type="OMA" id="TYYYICH"/>
<proteinExistence type="predicted"/>
<dbReference type="WBParaSite" id="NBR_0001181901-mRNA-1">
    <property type="protein sequence ID" value="NBR_0001181901-mRNA-1"/>
    <property type="gene ID" value="NBR_0001181901"/>
</dbReference>
<keyword evidence="3" id="KW-1185">Reference proteome</keyword>
<dbReference type="InterPro" id="IPR052797">
    <property type="entry name" value="RegFact_GeneExpr_CellDeath"/>
</dbReference>
<reference evidence="2 3" key="2">
    <citation type="submission" date="2018-11" db="EMBL/GenBank/DDBJ databases">
        <authorList>
            <consortium name="Pathogen Informatics"/>
        </authorList>
    </citation>
    <scope>NUCLEOTIDE SEQUENCE [LARGE SCALE GENOMIC DNA]</scope>
</reference>
<dbReference type="Proteomes" id="UP000271162">
    <property type="component" value="Unassembled WGS sequence"/>
</dbReference>
<reference evidence="4" key="1">
    <citation type="submission" date="2017-02" db="UniProtKB">
        <authorList>
            <consortium name="WormBaseParasite"/>
        </authorList>
    </citation>
    <scope>IDENTIFICATION</scope>
</reference>
<feature type="domain" description="MULE transposase" evidence="1">
    <location>
        <begin position="304"/>
        <end position="398"/>
    </location>
</feature>
<accession>A0A0N4Y6T4</accession>
<dbReference type="STRING" id="27835.A0A0N4Y6T4"/>
<dbReference type="PANTHER" id="PTHR33936:SF24">
    <property type="entry name" value="C2H2-TYPE DOMAIN-CONTAINING PROTEIN"/>
    <property type="match status" value="1"/>
</dbReference>
<evidence type="ECO:0000313" key="4">
    <source>
        <dbReference type="WBParaSite" id="NBR_0001181901-mRNA-1"/>
    </source>
</evidence>
<gene>
    <name evidence="2" type="ORF">NBR_LOCUS11820</name>
</gene>
<evidence type="ECO:0000259" key="1">
    <source>
        <dbReference type="Pfam" id="PF10551"/>
    </source>
</evidence>
<dbReference type="AlphaFoldDB" id="A0A0N4Y6T4"/>
<dbReference type="PANTHER" id="PTHR33936">
    <property type="entry name" value="PROTEIN CBG17840"/>
    <property type="match status" value="1"/>
</dbReference>
<dbReference type="EMBL" id="UYSL01020608">
    <property type="protein sequence ID" value="VDL75409.1"/>
    <property type="molecule type" value="Genomic_DNA"/>
</dbReference>
<dbReference type="InterPro" id="IPR018289">
    <property type="entry name" value="MULE_transposase_dom"/>
</dbReference>
<sequence>MPSALFTCQYCGRDMEKRNLWPHLRNVHKRSEEEVQQIREKINRESGKAKISCPSCEDLFFMTYEEFANHCRVTHSEDESGGRPQDYSLVQLRFNDEKEYEKWLNEKCETTCTSLYIARTITIGDKKYQYLQCTRAGLRASKATKNVGVSRKENVHCSCFLATEFNADGSVSVKGCFGHVGHDIDPALLRLSNQQKQYLRMLLEEHSFDYIIKRLRREDPTKSTKLSFIVKQDLWSIIEKYNMKPGYRHEDDVESVALRYNEKNPDDGIRVFRPPIDRKGNELLVVVITPTMLEWLKKYSSRGITLDDTFHTTRYSARLATLMVADERDRGLPGAFLLSGTMTASDVERMFLEIQSLYPEFEPKKIVTDEAPCFYNGFKAVFPEAKTSLHYCRFHILQTWKRNCKDLVEASIRPTILSAMQALLAETRLEVFEQRFAEILALLRTKGQMKMVDYLEKNYLGRCPTWASFSNKGAVMDTSMISERFHLRIKEEFLHRNAHSRIDGILDLLIRSVEEISEAVEVKERRRFVNIAFRVQETHKRHKRAVEVYKAEMVTVMNENKWRVHNRDGTKSYDVTWEGECQCDSQRNTHCMQCGVCAYSWTCTCLDNRAGISCAHRHAAKMVQMAVSDVQEAADQPPCSSGIEEQGPSEFHVEEVTTEAQRLKEACYHELSAIKQIQALTQANALAFAKLGTSEALQALKEIRAYEELASDIQMFPSSSLVPRPEMAQPGAKRKLSTISLWERAKLRKPKIPKEDDESFRKEVQTMKDLLPFTMAFLVEATDGLSSHKEAVA</sequence>
<dbReference type="Pfam" id="PF10551">
    <property type="entry name" value="MULE"/>
    <property type="match status" value="1"/>
</dbReference>
<evidence type="ECO:0000313" key="3">
    <source>
        <dbReference type="Proteomes" id="UP000271162"/>
    </source>
</evidence>
<protein>
    <submittedName>
        <fullName evidence="4">MULE domain-containing protein</fullName>
    </submittedName>
</protein>
<evidence type="ECO:0000313" key="2">
    <source>
        <dbReference type="EMBL" id="VDL75409.1"/>
    </source>
</evidence>
<organism evidence="4">
    <name type="scientific">Nippostrongylus brasiliensis</name>
    <name type="common">Rat hookworm</name>
    <dbReference type="NCBI Taxonomy" id="27835"/>
    <lineage>
        <taxon>Eukaryota</taxon>
        <taxon>Metazoa</taxon>
        <taxon>Ecdysozoa</taxon>
        <taxon>Nematoda</taxon>
        <taxon>Chromadorea</taxon>
        <taxon>Rhabditida</taxon>
        <taxon>Rhabditina</taxon>
        <taxon>Rhabditomorpha</taxon>
        <taxon>Strongyloidea</taxon>
        <taxon>Heligmosomidae</taxon>
        <taxon>Nippostrongylus</taxon>
    </lineage>
</organism>
<name>A0A0N4Y6T4_NIPBR</name>